<evidence type="ECO:0000259" key="6">
    <source>
        <dbReference type="Pfam" id="PF02754"/>
    </source>
</evidence>
<gene>
    <name evidence="7" type="ORF">P4S50_05975</name>
</gene>
<dbReference type="RefSeq" id="WP_277733723.1">
    <property type="nucleotide sequence ID" value="NZ_CP120733.1"/>
</dbReference>
<evidence type="ECO:0000313" key="7">
    <source>
        <dbReference type="EMBL" id="WFD11621.1"/>
    </source>
</evidence>
<evidence type="ECO:0000256" key="4">
    <source>
        <dbReference type="ARBA" id="ARBA00023004"/>
    </source>
</evidence>
<feature type="domain" description="Cysteine-rich" evidence="6">
    <location>
        <begin position="149"/>
        <end position="228"/>
    </location>
</feature>
<keyword evidence="4" id="KW-0408">Iron</keyword>
<dbReference type="Pfam" id="PF02754">
    <property type="entry name" value="CCG"/>
    <property type="match status" value="2"/>
</dbReference>
<evidence type="ECO:0000313" key="8">
    <source>
        <dbReference type="Proteomes" id="UP001222800"/>
    </source>
</evidence>
<keyword evidence="8" id="KW-1185">Reference proteome</keyword>
<dbReference type="InterPro" id="IPR051460">
    <property type="entry name" value="HdrC_iron-sulfur_subunit"/>
</dbReference>
<sequence length="283" mass="32456">MKKSNIGVKLHQLSSFSKLFTASSDHNENNVRAFIPGCSLTDYSPEIVMKTYKYLNDNLGDTAIILKCCAAPSKISGDKDSFKAYYSQLQEEIEKMKVKEVITACQTCYKTIKENSPDIEVKSIWESIKDIGVPNDIKNKYKDLDIVFALHDPCPTRKENIIHESVRDVLSEMGIKIEEFNNCREKTSCCGGKISIQNKELALKHMRKRAYEADSNYILTYCESCVKSMKTAGKNSVHILDLVFNDNINSKFDQMNVNYLKKWMNRYKCKTYIEQLKNTNKGE</sequence>
<keyword evidence="5" id="KW-0411">Iron-sulfur</keyword>
<organism evidence="7 8">
    <name type="scientific">Tepidibacter hydrothermalis</name>
    <dbReference type="NCBI Taxonomy" id="3036126"/>
    <lineage>
        <taxon>Bacteria</taxon>
        <taxon>Bacillati</taxon>
        <taxon>Bacillota</taxon>
        <taxon>Clostridia</taxon>
        <taxon>Peptostreptococcales</taxon>
        <taxon>Peptostreptococcaceae</taxon>
        <taxon>Tepidibacter</taxon>
    </lineage>
</organism>
<dbReference type="EMBL" id="CP120733">
    <property type="protein sequence ID" value="WFD11621.1"/>
    <property type="molecule type" value="Genomic_DNA"/>
</dbReference>
<keyword evidence="2" id="KW-0479">Metal-binding</keyword>
<dbReference type="PANTHER" id="PTHR43255:SF1">
    <property type="entry name" value="IRON-SULFUR-BINDING OXIDOREDUCTASE FADF-RELATED"/>
    <property type="match status" value="1"/>
</dbReference>
<evidence type="ECO:0000256" key="2">
    <source>
        <dbReference type="ARBA" id="ARBA00022723"/>
    </source>
</evidence>
<accession>A0ABY8EFA6</accession>
<name>A0ABY8EFA6_9FIRM</name>
<reference evidence="7 8" key="1">
    <citation type="submission" date="2023-03" db="EMBL/GenBank/DDBJ databases">
        <title>Complete genome sequence of Tepidibacter sp. SWIR-1, isolated from a deep-sea hydrothermal vent.</title>
        <authorList>
            <person name="Li X."/>
        </authorList>
    </citation>
    <scope>NUCLEOTIDE SEQUENCE [LARGE SCALE GENOMIC DNA]</scope>
    <source>
        <strain evidence="7 8">SWIR-1</strain>
    </source>
</reference>
<dbReference type="PANTHER" id="PTHR43255">
    <property type="entry name" value="IRON-SULFUR-BINDING OXIDOREDUCTASE FADF-RELATED-RELATED"/>
    <property type="match status" value="1"/>
</dbReference>
<protein>
    <submittedName>
        <fullName evidence="7">(Fe-S)-binding protein</fullName>
    </submittedName>
</protein>
<evidence type="ECO:0000256" key="5">
    <source>
        <dbReference type="ARBA" id="ARBA00023014"/>
    </source>
</evidence>
<dbReference type="Proteomes" id="UP001222800">
    <property type="component" value="Chromosome"/>
</dbReference>
<proteinExistence type="predicted"/>
<feature type="domain" description="Cysteine-rich" evidence="6">
    <location>
        <begin position="33"/>
        <end position="113"/>
    </location>
</feature>
<dbReference type="InterPro" id="IPR004017">
    <property type="entry name" value="Cys_rich_dom"/>
</dbReference>
<evidence type="ECO:0000256" key="1">
    <source>
        <dbReference type="ARBA" id="ARBA00022485"/>
    </source>
</evidence>
<evidence type="ECO:0000256" key="3">
    <source>
        <dbReference type="ARBA" id="ARBA00023002"/>
    </source>
</evidence>
<keyword evidence="3" id="KW-0560">Oxidoreductase</keyword>
<keyword evidence="1" id="KW-0004">4Fe-4S</keyword>